<dbReference type="GO" id="GO:0004016">
    <property type="term" value="F:adenylate cyclase activity"/>
    <property type="evidence" value="ECO:0007669"/>
    <property type="project" value="TreeGrafter"/>
</dbReference>
<evidence type="ECO:0000259" key="8">
    <source>
        <dbReference type="Pfam" id="PF00211"/>
    </source>
</evidence>
<dbReference type="GO" id="GO:0007168">
    <property type="term" value="P:receptor guanylyl cyclase signaling pathway"/>
    <property type="evidence" value="ECO:0007669"/>
    <property type="project" value="TreeGrafter"/>
</dbReference>
<dbReference type="PANTHER" id="PTHR11920">
    <property type="entry name" value="GUANYLYL CYCLASE"/>
    <property type="match status" value="1"/>
</dbReference>
<evidence type="ECO:0000256" key="2">
    <source>
        <dbReference type="ARBA" id="ARBA00022692"/>
    </source>
</evidence>
<feature type="domain" description="Guanylate cyclase" evidence="8">
    <location>
        <begin position="9"/>
        <end position="63"/>
    </location>
</feature>
<evidence type="ECO:0000313" key="9">
    <source>
        <dbReference type="EMBL" id="CAE0502339.1"/>
    </source>
</evidence>
<sequence>MHVLNLCMQVASRMESTSIKDHIQVSAAFFKLLQEQWPEGARLAVDQGVRTIKGKGAMKTYMLFPPEKEKESEQCRHLTIKVKTEESLSNSLSQLKAEENSPDNSSRERRKSMQVGWLARQRNQAEAPKFSDLVP</sequence>
<accession>A0A7S3R537</accession>
<evidence type="ECO:0000256" key="5">
    <source>
        <dbReference type="ARBA" id="ARBA00023136"/>
    </source>
</evidence>
<keyword evidence="4" id="KW-1133">Transmembrane helix</keyword>
<keyword evidence="3" id="KW-0547">Nucleotide-binding</keyword>
<dbReference type="GO" id="GO:0001653">
    <property type="term" value="F:peptide receptor activity"/>
    <property type="evidence" value="ECO:0007669"/>
    <property type="project" value="TreeGrafter"/>
</dbReference>
<evidence type="ECO:0000256" key="7">
    <source>
        <dbReference type="SAM" id="MobiDB-lite"/>
    </source>
</evidence>
<dbReference type="GO" id="GO:0004383">
    <property type="term" value="F:guanylate cyclase activity"/>
    <property type="evidence" value="ECO:0007669"/>
    <property type="project" value="TreeGrafter"/>
</dbReference>
<dbReference type="PANTHER" id="PTHR11920:SF335">
    <property type="entry name" value="GUANYLATE CYCLASE"/>
    <property type="match status" value="1"/>
</dbReference>
<dbReference type="InterPro" id="IPR001054">
    <property type="entry name" value="A/G_cyclase"/>
</dbReference>
<dbReference type="EMBL" id="HBIP01028825">
    <property type="protein sequence ID" value="CAE0502339.1"/>
    <property type="molecule type" value="Transcribed_RNA"/>
</dbReference>
<gene>
    <name evidence="9" type="ORF">DTER00134_LOCUS17412</name>
</gene>
<dbReference type="InterPro" id="IPR050401">
    <property type="entry name" value="Cyclic_nucleotide_synthase"/>
</dbReference>
<name>A0A7S3R537_DUNTE</name>
<keyword evidence="5" id="KW-0472">Membrane</keyword>
<feature type="region of interest" description="Disordered" evidence="7">
    <location>
        <begin position="89"/>
        <end position="135"/>
    </location>
</feature>
<keyword evidence="6" id="KW-0456">Lyase</keyword>
<evidence type="ECO:0000256" key="1">
    <source>
        <dbReference type="ARBA" id="ARBA00004370"/>
    </source>
</evidence>
<reference evidence="9" key="1">
    <citation type="submission" date="2021-01" db="EMBL/GenBank/DDBJ databases">
        <authorList>
            <person name="Corre E."/>
            <person name="Pelletier E."/>
            <person name="Niang G."/>
            <person name="Scheremetjew M."/>
            <person name="Finn R."/>
            <person name="Kale V."/>
            <person name="Holt S."/>
            <person name="Cochrane G."/>
            <person name="Meng A."/>
            <person name="Brown T."/>
            <person name="Cohen L."/>
        </authorList>
    </citation>
    <scope>NUCLEOTIDE SEQUENCE</scope>
    <source>
        <strain evidence="9">CCMP1320</strain>
    </source>
</reference>
<organism evidence="9">
    <name type="scientific">Dunaliella tertiolecta</name>
    <name type="common">Green alga</name>
    <dbReference type="NCBI Taxonomy" id="3047"/>
    <lineage>
        <taxon>Eukaryota</taxon>
        <taxon>Viridiplantae</taxon>
        <taxon>Chlorophyta</taxon>
        <taxon>core chlorophytes</taxon>
        <taxon>Chlorophyceae</taxon>
        <taxon>CS clade</taxon>
        <taxon>Chlamydomonadales</taxon>
        <taxon>Dunaliellaceae</taxon>
        <taxon>Dunaliella</taxon>
    </lineage>
</organism>
<dbReference type="InterPro" id="IPR029787">
    <property type="entry name" value="Nucleotide_cyclase"/>
</dbReference>
<dbReference type="GO" id="GO:0000166">
    <property type="term" value="F:nucleotide binding"/>
    <property type="evidence" value="ECO:0007669"/>
    <property type="project" value="UniProtKB-KW"/>
</dbReference>
<dbReference type="Pfam" id="PF00211">
    <property type="entry name" value="Guanylate_cyc"/>
    <property type="match status" value="1"/>
</dbReference>
<protein>
    <recommendedName>
        <fullName evidence="8">Guanylate cyclase domain-containing protein</fullName>
    </recommendedName>
</protein>
<dbReference type="SUPFAM" id="SSF55073">
    <property type="entry name" value="Nucleotide cyclase"/>
    <property type="match status" value="1"/>
</dbReference>
<dbReference type="GO" id="GO:0035556">
    <property type="term" value="P:intracellular signal transduction"/>
    <property type="evidence" value="ECO:0007669"/>
    <property type="project" value="InterPro"/>
</dbReference>
<proteinExistence type="predicted"/>
<evidence type="ECO:0000256" key="6">
    <source>
        <dbReference type="ARBA" id="ARBA00023239"/>
    </source>
</evidence>
<comment type="subcellular location">
    <subcellularLocation>
        <location evidence="1">Membrane</location>
    </subcellularLocation>
</comment>
<keyword evidence="2" id="KW-0812">Transmembrane</keyword>
<dbReference type="AlphaFoldDB" id="A0A7S3R537"/>
<dbReference type="Gene3D" id="3.30.70.1230">
    <property type="entry name" value="Nucleotide cyclase"/>
    <property type="match status" value="1"/>
</dbReference>
<evidence type="ECO:0000256" key="3">
    <source>
        <dbReference type="ARBA" id="ARBA00022741"/>
    </source>
</evidence>
<dbReference type="GO" id="GO:0005886">
    <property type="term" value="C:plasma membrane"/>
    <property type="evidence" value="ECO:0007669"/>
    <property type="project" value="TreeGrafter"/>
</dbReference>
<evidence type="ECO:0000256" key="4">
    <source>
        <dbReference type="ARBA" id="ARBA00022989"/>
    </source>
</evidence>